<feature type="non-terminal residue" evidence="2">
    <location>
        <position position="1"/>
    </location>
</feature>
<evidence type="ECO:0000259" key="1">
    <source>
        <dbReference type="Pfam" id="PF21049"/>
    </source>
</evidence>
<dbReference type="Gene3D" id="1.25.10.10">
    <property type="entry name" value="Leucine-rich Repeat Variant"/>
    <property type="match status" value="2"/>
</dbReference>
<accession>A0A0H5RBX7</accession>
<reference evidence="2" key="1">
    <citation type="submission" date="2015-04" db="EMBL/GenBank/DDBJ databases">
        <title>The genome sequence of the plant pathogenic Rhizarian Plasmodiophora brassicae reveals insights in its biotrophic life cycle and the origin of chitin synthesis.</title>
        <authorList>
            <person name="Schwelm A."/>
            <person name="Fogelqvist J."/>
            <person name="Knaust A."/>
            <person name="Julke S."/>
            <person name="Lilja T."/>
            <person name="Dhandapani V."/>
            <person name="Bonilla-Rosso G."/>
            <person name="Karlsson M."/>
            <person name="Shevchenko A."/>
            <person name="Choi S.R."/>
            <person name="Kim H.G."/>
            <person name="Park J.Y."/>
            <person name="Lim Y.P."/>
            <person name="Ludwig-Muller J."/>
            <person name="Dixelius C."/>
        </authorList>
    </citation>
    <scope>NUCLEOTIDE SEQUENCE</scope>
    <source>
        <tissue evidence="2">Potato root galls</tissue>
    </source>
</reference>
<dbReference type="InterPro" id="IPR048733">
    <property type="entry name" value="CFA69_ARM_dom"/>
</dbReference>
<evidence type="ECO:0000313" key="2">
    <source>
        <dbReference type="EMBL" id="CRZ11107.1"/>
    </source>
</evidence>
<dbReference type="InterPro" id="IPR016024">
    <property type="entry name" value="ARM-type_fold"/>
</dbReference>
<feature type="domain" description="Cilia- and flagella-associated protein 69 ARM repeats" evidence="1">
    <location>
        <begin position="74"/>
        <end position="246"/>
    </location>
</feature>
<dbReference type="InterPro" id="IPR011989">
    <property type="entry name" value="ARM-like"/>
</dbReference>
<proteinExistence type="predicted"/>
<name>A0A0H5RBX7_9EUKA</name>
<sequence length="712" mass="78710">GRLQSIADTGAIPCVLAAYLEMDSIQLLSCCGQLIRDLSLSPTTGHVLLSYDNIIPVLLKLLGKQVQFPITSIGVETVWNLFEQCPDRSGIVLGVNSIVISLTHLVSGLLKGVLSARERGIRNQIVCTLANISRVPKIGNAFIVSGCLSKFTTCSVSIELDSQWSSGLYVEDIQMKKLMWTIIGDLVNESRCIGMYAESRLIQGLLVYADISSPKTPSTLRNLIESDLKSLTFTAFSLLHKLVPTLPRVFHRDDGLNKISNHITTSSLKRYDDIDVISLGIIRSGTRHQEDCFKTANVICGICCDARRSVPVLSDSLLLLAHLTTKSPQISNYIRTSGALQSCLHHLERPKVPVHLQIASLSLAAAASLSNEVNREFILDRGVMRMAYGMVCEGNYSLRHMAIAFIDDITSQSAKATRQLVEHRSPDRSLGVIETLMALLHSNVRHISTGCIHGTVKCYGNCGSSSPPGAKGASIHDETTADALRLGPLAHVLQRAVESGNPKSESMEEFIEMRKVCMFDEIRLCNKRASICDQHGTLSAFLAEDEKAFRMEAETLISKINTRLSEAQTEALALQQIKEQHFQEFIAKIRLYMGQKNSPKELKNTSGARTLVAVSKVKLNKEQKKEMCMGALQKEKTMMHLLGDTYSQLYNDKVVRSTRYCDQDVDPPVIQIPSRKPEDYIDDIVLEDPVLNEMNKIAHKMKADSSTITTIP</sequence>
<dbReference type="SUPFAM" id="SSF48371">
    <property type="entry name" value="ARM repeat"/>
    <property type="match status" value="1"/>
</dbReference>
<dbReference type="AlphaFoldDB" id="A0A0H5RBX7"/>
<organism evidence="2">
    <name type="scientific">Spongospora subterranea</name>
    <dbReference type="NCBI Taxonomy" id="70186"/>
    <lineage>
        <taxon>Eukaryota</taxon>
        <taxon>Sar</taxon>
        <taxon>Rhizaria</taxon>
        <taxon>Endomyxa</taxon>
        <taxon>Phytomyxea</taxon>
        <taxon>Plasmodiophorida</taxon>
        <taxon>Plasmodiophoridae</taxon>
        <taxon>Spongospora</taxon>
    </lineage>
</organism>
<dbReference type="EMBL" id="HACM01010665">
    <property type="protein sequence ID" value="CRZ11107.1"/>
    <property type="molecule type" value="Transcribed_RNA"/>
</dbReference>
<dbReference type="Pfam" id="PF21049">
    <property type="entry name" value="CFA69_ARM_rpt"/>
    <property type="match status" value="1"/>
</dbReference>
<protein>
    <recommendedName>
        <fullName evidence="1">Cilia- and flagella-associated protein 69 ARM repeats domain-containing protein</fullName>
    </recommendedName>
</protein>